<dbReference type="Proteomes" id="UP000663891">
    <property type="component" value="Unassembled WGS sequence"/>
</dbReference>
<evidence type="ECO:0000313" key="3">
    <source>
        <dbReference type="Proteomes" id="UP000663891"/>
    </source>
</evidence>
<dbReference type="OrthoDB" id="6334211at2759"/>
<dbReference type="EMBL" id="CAJNON010000901">
    <property type="protein sequence ID" value="CAF1401136.1"/>
    <property type="molecule type" value="Genomic_DNA"/>
</dbReference>
<sequence length="45" mass="5064">MSNTRSAANTKQLPYDPNRLLPDDTNILILDEDGNLSRRSTDSFP</sequence>
<reference evidence="2" key="1">
    <citation type="submission" date="2021-02" db="EMBL/GenBank/DDBJ databases">
        <authorList>
            <person name="Nowell W R."/>
        </authorList>
    </citation>
    <scope>NUCLEOTIDE SEQUENCE</scope>
</reference>
<proteinExistence type="predicted"/>
<evidence type="ECO:0000256" key="1">
    <source>
        <dbReference type="SAM" id="MobiDB-lite"/>
    </source>
</evidence>
<comment type="caution">
    <text evidence="2">The sequence shown here is derived from an EMBL/GenBank/DDBJ whole genome shotgun (WGS) entry which is preliminary data.</text>
</comment>
<organism evidence="2 3">
    <name type="scientific">Adineta steineri</name>
    <dbReference type="NCBI Taxonomy" id="433720"/>
    <lineage>
        <taxon>Eukaryota</taxon>
        <taxon>Metazoa</taxon>
        <taxon>Spiralia</taxon>
        <taxon>Gnathifera</taxon>
        <taxon>Rotifera</taxon>
        <taxon>Eurotatoria</taxon>
        <taxon>Bdelloidea</taxon>
        <taxon>Adinetida</taxon>
        <taxon>Adinetidae</taxon>
        <taxon>Adineta</taxon>
    </lineage>
</organism>
<evidence type="ECO:0000313" key="2">
    <source>
        <dbReference type="EMBL" id="CAF1401136.1"/>
    </source>
</evidence>
<feature type="compositionally biased region" description="Polar residues" evidence="1">
    <location>
        <begin position="1"/>
        <end position="12"/>
    </location>
</feature>
<name>A0A815L944_9BILA</name>
<gene>
    <name evidence="2" type="ORF">VCS650_LOCUS36496</name>
</gene>
<feature type="region of interest" description="Disordered" evidence="1">
    <location>
        <begin position="1"/>
        <end position="23"/>
    </location>
</feature>
<accession>A0A815L944</accession>
<protein>
    <submittedName>
        <fullName evidence="2">Uncharacterized protein</fullName>
    </submittedName>
</protein>
<dbReference type="AlphaFoldDB" id="A0A815L944"/>
<feature type="non-terminal residue" evidence="2">
    <location>
        <position position="45"/>
    </location>
</feature>